<evidence type="ECO:0000313" key="4">
    <source>
        <dbReference type="EMBL" id="ULT99267.1"/>
    </source>
</evidence>
<evidence type="ECO:0000256" key="3">
    <source>
        <dbReference type="SAM" id="SignalP"/>
    </source>
</evidence>
<evidence type="ECO:0000256" key="2">
    <source>
        <dbReference type="SAM" id="Phobius"/>
    </source>
</evidence>
<accession>A0AAE9D9N6</accession>
<dbReference type="AlphaFoldDB" id="A0AAE9D9N6"/>
<keyword evidence="2" id="KW-1133">Transmembrane helix</keyword>
<feature type="chain" id="PRO_5042050121" evidence="3">
    <location>
        <begin position="26"/>
        <end position="247"/>
    </location>
</feature>
<dbReference type="Proteomes" id="UP000827892">
    <property type="component" value="Chromosome III"/>
</dbReference>
<sequence>MIRVIVNKWMFLLALLIIMLAAITADTEDEELLEDGKRNVQFPEDTIEGIRHARARSKKKNKAAPKPTKKTTTKPTTKPTPKPTTKPTTKPAPLPPVYEPPHENLPDDFSCQNLGEKYKGCEYLCQQLASMGDPPKTAKDHRYLIGVVLIVTCTPTIIILYILTRTMKRELDELNKQTPPPTDDINAKMQVAYAAALKVKDPKNPEKMEEVDASPEDKKHATRAKLLEAHQNLQRLRTHAKKCAEGS</sequence>
<gene>
    <name evidence="4" type="ORF">L3Y34_000542</name>
</gene>
<dbReference type="EMBL" id="CP090893">
    <property type="protein sequence ID" value="ULT99267.1"/>
    <property type="molecule type" value="Genomic_DNA"/>
</dbReference>
<feature type="compositionally biased region" description="Basic residues" evidence="1">
    <location>
        <begin position="52"/>
        <end position="72"/>
    </location>
</feature>
<feature type="compositionally biased region" description="Pro residues" evidence="1">
    <location>
        <begin position="78"/>
        <end position="99"/>
    </location>
</feature>
<keyword evidence="2" id="KW-0812">Transmembrane</keyword>
<feature type="transmembrane region" description="Helical" evidence="2">
    <location>
        <begin position="143"/>
        <end position="163"/>
    </location>
</feature>
<evidence type="ECO:0000313" key="5">
    <source>
        <dbReference type="Proteomes" id="UP000827892"/>
    </source>
</evidence>
<reference evidence="4 5" key="1">
    <citation type="submission" date="2022-05" db="EMBL/GenBank/DDBJ databases">
        <title>Chromosome-level reference genomes for two strains of Caenorhabditis briggsae: an improved platform for comparative genomics.</title>
        <authorList>
            <person name="Stevens L."/>
            <person name="Andersen E.C."/>
        </authorList>
    </citation>
    <scope>NUCLEOTIDE SEQUENCE [LARGE SCALE GENOMIC DNA]</scope>
    <source>
        <strain evidence="4">QX1410_ONT</strain>
        <tissue evidence="4">Whole-organism</tissue>
    </source>
</reference>
<feature type="region of interest" description="Disordered" evidence="1">
    <location>
        <begin position="44"/>
        <end position="106"/>
    </location>
</feature>
<keyword evidence="2" id="KW-0472">Membrane</keyword>
<proteinExistence type="predicted"/>
<organism evidence="4 5">
    <name type="scientific">Caenorhabditis briggsae</name>
    <dbReference type="NCBI Taxonomy" id="6238"/>
    <lineage>
        <taxon>Eukaryota</taxon>
        <taxon>Metazoa</taxon>
        <taxon>Ecdysozoa</taxon>
        <taxon>Nematoda</taxon>
        <taxon>Chromadorea</taxon>
        <taxon>Rhabditida</taxon>
        <taxon>Rhabditina</taxon>
        <taxon>Rhabditomorpha</taxon>
        <taxon>Rhabditoidea</taxon>
        <taxon>Rhabditidae</taxon>
        <taxon>Peloderinae</taxon>
        <taxon>Caenorhabditis</taxon>
    </lineage>
</organism>
<protein>
    <submittedName>
        <fullName evidence="4">Uncharacterized protein</fullName>
    </submittedName>
</protein>
<keyword evidence="3" id="KW-0732">Signal</keyword>
<name>A0AAE9D9N6_CAEBR</name>
<feature type="signal peptide" evidence="3">
    <location>
        <begin position="1"/>
        <end position="25"/>
    </location>
</feature>
<evidence type="ECO:0000256" key="1">
    <source>
        <dbReference type="SAM" id="MobiDB-lite"/>
    </source>
</evidence>